<protein>
    <submittedName>
        <fullName evidence="2">Uncharacterized protein</fullName>
    </submittedName>
</protein>
<comment type="caution">
    <text evidence="2">The sequence shown here is derived from an EMBL/GenBank/DDBJ whole genome shotgun (WGS) entry which is preliminary data.</text>
</comment>
<sequence>MSENLGIPHFLGGDEDPWRRFSPEGEEDVKRQNQEQLEARQQVILLVARVFDTPEGRELREIMADMMRSNARVKPGMRLDAITAVLLWNDAQRSMLEWIDRQVEKAREF</sequence>
<proteinExistence type="predicted"/>
<dbReference type="AlphaFoldDB" id="A0A967C6Q0"/>
<dbReference type="RefSeq" id="WP_167221296.1">
    <property type="nucleotide sequence ID" value="NZ_JAAQPH010000002.1"/>
</dbReference>
<accession>A0A967C6Q0</accession>
<feature type="compositionally biased region" description="Basic and acidic residues" evidence="1">
    <location>
        <begin position="16"/>
        <end position="33"/>
    </location>
</feature>
<evidence type="ECO:0000256" key="1">
    <source>
        <dbReference type="SAM" id="MobiDB-lite"/>
    </source>
</evidence>
<dbReference type="Proteomes" id="UP000761264">
    <property type="component" value="Unassembled WGS sequence"/>
</dbReference>
<organism evidence="2 3">
    <name type="scientific">Pelagibius litoralis</name>
    <dbReference type="NCBI Taxonomy" id="374515"/>
    <lineage>
        <taxon>Bacteria</taxon>
        <taxon>Pseudomonadati</taxon>
        <taxon>Pseudomonadota</taxon>
        <taxon>Alphaproteobacteria</taxon>
        <taxon>Rhodospirillales</taxon>
        <taxon>Rhodovibrionaceae</taxon>
        <taxon>Pelagibius</taxon>
    </lineage>
</organism>
<keyword evidence="3" id="KW-1185">Reference proteome</keyword>
<evidence type="ECO:0000313" key="2">
    <source>
        <dbReference type="EMBL" id="NIA67587.1"/>
    </source>
</evidence>
<reference evidence="2" key="1">
    <citation type="submission" date="2020-03" db="EMBL/GenBank/DDBJ databases">
        <title>Genome of Pelagibius litoralis DSM 21314T.</title>
        <authorList>
            <person name="Wang G."/>
        </authorList>
    </citation>
    <scope>NUCLEOTIDE SEQUENCE</scope>
    <source>
        <strain evidence="2">DSM 21314</strain>
    </source>
</reference>
<name>A0A967C6Q0_9PROT</name>
<evidence type="ECO:0000313" key="3">
    <source>
        <dbReference type="Proteomes" id="UP000761264"/>
    </source>
</evidence>
<gene>
    <name evidence="2" type="ORF">HBA54_03190</name>
</gene>
<feature type="region of interest" description="Disordered" evidence="1">
    <location>
        <begin position="1"/>
        <end position="33"/>
    </location>
</feature>
<dbReference type="EMBL" id="JAAQPH010000002">
    <property type="protein sequence ID" value="NIA67587.1"/>
    <property type="molecule type" value="Genomic_DNA"/>
</dbReference>